<feature type="compositionally biased region" description="Basic and acidic residues" evidence="4">
    <location>
        <begin position="804"/>
        <end position="820"/>
    </location>
</feature>
<protein>
    <submittedName>
        <fullName evidence="7">TonB-dependent receptor</fullName>
    </submittedName>
</protein>
<dbReference type="Pfam" id="PF14905">
    <property type="entry name" value="OMP_b-brl_3"/>
    <property type="match status" value="1"/>
</dbReference>
<dbReference type="Gene3D" id="2.170.130.10">
    <property type="entry name" value="TonB-dependent receptor, plug domain"/>
    <property type="match status" value="1"/>
</dbReference>
<evidence type="ECO:0000256" key="5">
    <source>
        <dbReference type="SAM" id="SignalP"/>
    </source>
</evidence>
<feature type="signal peptide" evidence="5">
    <location>
        <begin position="1"/>
        <end position="19"/>
    </location>
</feature>
<evidence type="ECO:0000313" key="8">
    <source>
        <dbReference type="Proteomes" id="UP000830198"/>
    </source>
</evidence>
<evidence type="ECO:0000259" key="6">
    <source>
        <dbReference type="Pfam" id="PF14905"/>
    </source>
</evidence>
<keyword evidence="7" id="KW-0675">Receptor</keyword>
<dbReference type="InterPro" id="IPR037066">
    <property type="entry name" value="Plug_dom_sf"/>
</dbReference>
<name>A0ABY4HT28_CHIFI</name>
<evidence type="ECO:0000256" key="4">
    <source>
        <dbReference type="SAM" id="MobiDB-lite"/>
    </source>
</evidence>
<dbReference type="InterPro" id="IPR036942">
    <property type="entry name" value="Beta-barrel_TonB_sf"/>
</dbReference>
<dbReference type="EMBL" id="CP095855">
    <property type="protein sequence ID" value="UPK66937.1"/>
    <property type="molecule type" value="Genomic_DNA"/>
</dbReference>
<gene>
    <name evidence="7" type="ORF">MYF79_18520</name>
</gene>
<keyword evidence="8" id="KW-1185">Reference proteome</keyword>
<reference evidence="7 8" key="1">
    <citation type="submission" date="2022-04" db="EMBL/GenBank/DDBJ databases">
        <title>The arsenic-methylating capacity of Chitinophaga filiformis YT5 during chitin decomposition.</title>
        <authorList>
            <person name="Chen G."/>
            <person name="Liang Y."/>
        </authorList>
    </citation>
    <scope>NUCLEOTIDE SEQUENCE [LARGE SCALE GENOMIC DNA]</scope>
    <source>
        <strain evidence="7 8">YT5</strain>
    </source>
</reference>
<feature type="chain" id="PRO_5046839838" evidence="5">
    <location>
        <begin position="20"/>
        <end position="820"/>
    </location>
</feature>
<evidence type="ECO:0000256" key="1">
    <source>
        <dbReference type="ARBA" id="ARBA00004442"/>
    </source>
</evidence>
<keyword evidence="2" id="KW-0472">Membrane</keyword>
<accession>A0ABY4HT28</accession>
<dbReference type="Proteomes" id="UP000830198">
    <property type="component" value="Chromosome"/>
</dbReference>
<evidence type="ECO:0000256" key="2">
    <source>
        <dbReference type="ARBA" id="ARBA00023136"/>
    </source>
</evidence>
<dbReference type="SUPFAM" id="SSF49452">
    <property type="entry name" value="Starch-binding domain-like"/>
    <property type="match status" value="1"/>
</dbReference>
<dbReference type="Gene3D" id="2.40.170.20">
    <property type="entry name" value="TonB-dependent receptor, beta-barrel domain"/>
    <property type="match status" value="1"/>
</dbReference>
<evidence type="ECO:0000313" key="7">
    <source>
        <dbReference type="EMBL" id="UPK66937.1"/>
    </source>
</evidence>
<dbReference type="RefSeq" id="WP_247809134.1">
    <property type="nucleotide sequence ID" value="NZ_CP095855.1"/>
</dbReference>
<dbReference type="SUPFAM" id="SSF56935">
    <property type="entry name" value="Porins"/>
    <property type="match status" value="1"/>
</dbReference>
<dbReference type="PANTHER" id="PTHR40980:SF4">
    <property type="entry name" value="TONB-DEPENDENT RECEPTOR-LIKE BETA-BARREL DOMAIN-CONTAINING PROTEIN"/>
    <property type="match status" value="1"/>
</dbReference>
<sequence>MKKLPFLLCCILFLAKASGQISGRFATSTGLPVPFAHVILLNGSDTTLVKTALTDETGAYLIRNMPAGKYILRFNSMGFQTWNSPVFELTAQQASRDFGLQVVTEGAQQLGEVVIQAEKPLLQQQAEGMVVNVQSSLLTKGSTALNVLERSPGVVIDYRNNSIALNGKSGVTVMLNGKLMRMPLEQLVNLLSGMSADDIEKIELLSTPSSKYDADGSAGMINIILKKDKQQGTNGTLSVTGGYGYREKAAASISLSHNAAKLNSYGSYSYNLNRSYSDIDILSYQDMPVFGGRMEVRGKDITRLLQQNHDITLGLDLKPNSKTTVGANLTYNISRAKTANHPSAQYLLLPDSLLTFDGNISRVNSWYNLVSSIYLEKAINPTSKFSFDMDYLYFKNYNPSLVSGFLRNKAGEQIDNNDSLFSPFQRGFANTLIQVGVIRADYSRQFSDKIKMESGIKGTYTGSNTVSRIESWVDGHWVNRTETINDMKMKESIAAAYMSANIDITPSLSLTAGARFEYARTIMENTRTGKNNVDRKLATLFPDIFLNKKLNARSALQLSYTKRIARPSYNDLASFVAYSDPTAIYAGNPQLMPTITNNIKLGYSYDAYSFSLLFSRDNHPIARYQLSQSAAANLLYISPQNLVYQDNITFQATLPLKATDWWNMSYSFTGGLRQFKADHTLQPVTKSYWGYSFNFTESFTLPKGYSAELTGWYNATSYNGIIKVGSMGTVSAGIKKELRNNAGSIQLSVSDIFTTMNFSVYYGTVAEEAFHIRNHVKINLESGYSPIFKLSYARPFGTGTLKSSGKEGGSKDERDRIRKD</sequence>
<evidence type="ECO:0000256" key="3">
    <source>
        <dbReference type="ARBA" id="ARBA00023237"/>
    </source>
</evidence>
<keyword evidence="5" id="KW-0732">Signal</keyword>
<dbReference type="InterPro" id="IPR013784">
    <property type="entry name" value="Carb-bd-like_fold"/>
</dbReference>
<feature type="region of interest" description="Disordered" evidence="4">
    <location>
        <begin position="801"/>
        <end position="820"/>
    </location>
</feature>
<organism evidence="7 8">
    <name type="scientific">Chitinophaga filiformis</name>
    <name type="common">Myxococcus filiformis</name>
    <name type="synonym">Flexibacter filiformis</name>
    <dbReference type="NCBI Taxonomy" id="104663"/>
    <lineage>
        <taxon>Bacteria</taxon>
        <taxon>Pseudomonadati</taxon>
        <taxon>Bacteroidota</taxon>
        <taxon>Chitinophagia</taxon>
        <taxon>Chitinophagales</taxon>
        <taxon>Chitinophagaceae</taxon>
        <taxon>Chitinophaga</taxon>
    </lineage>
</organism>
<dbReference type="Gene3D" id="2.60.40.1120">
    <property type="entry name" value="Carboxypeptidase-like, regulatory domain"/>
    <property type="match status" value="1"/>
</dbReference>
<proteinExistence type="predicted"/>
<keyword evidence="3" id="KW-0998">Cell outer membrane</keyword>
<dbReference type="PANTHER" id="PTHR40980">
    <property type="entry name" value="PLUG DOMAIN-CONTAINING PROTEIN"/>
    <property type="match status" value="1"/>
</dbReference>
<comment type="subcellular location">
    <subcellularLocation>
        <location evidence="1">Cell outer membrane</location>
    </subcellularLocation>
</comment>
<dbReference type="Pfam" id="PF13620">
    <property type="entry name" value="CarboxypepD_reg"/>
    <property type="match status" value="1"/>
</dbReference>
<feature type="domain" description="Outer membrane protein beta-barrel" evidence="6">
    <location>
        <begin position="381"/>
        <end position="762"/>
    </location>
</feature>
<dbReference type="InterPro" id="IPR041700">
    <property type="entry name" value="OMP_b-brl_3"/>
</dbReference>